<comment type="caution">
    <text evidence="8">The sequence shown here is derived from an EMBL/GenBank/DDBJ whole genome shotgun (WGS) entry which is preliminary data.</text>
</comment>
<evidence type="ECO:0000313" key="8">
    <source>
        <dbReference type="EMBL" id="GHC53804.1"/>
    </source>
</evidence>
<dbReference type="InterPro" id="IPR035952">
    <property type="entry name" value="Rhomboid-like_sf"/>
</dbReference>
<gene>
    <name evidence="8" type="ORF">GCM10007100_20100</name>
</gene>
<organism evidence="8 9">
    <name type="scientific">Roseibacillus persicicus</name>
    <dbReference type="NCBI Taxonomy" id="454148"/>
    <lineage>
        <taxon>Bacteria</taxon>
        <taxon>Pseudomonadati</taxon>
        <taxon>Verrucomicrobiota</taxon>
        <taxon>Verrucomicrobiia</taxon>
        <taxon>Verrucomicrobiales</taxon>
        <taxon>Verrucomicrobiaceae</taxon>
        <taxon>Roseibacillus</taxon>
    </lineage>
</organism>
<comment type="subcellular location">
    <subcellularLocation>
        <location evidence="1">Membrane</location>
        <topology evidence="1">Multi-pass membrane protein</topology>
    </subcellularLocation>
</comment>
<dbReference type="EMBL" id="BMXI01000008">
    <property type="protein sequence ID" value="GHC53804.1"/>
    <property type="molecule type" value="Genomic_DNA"/>
</dbReference>
<keyword evidence="4" id="KW-0378">Hydrolase</keyword>
<dbReference type="Proteomes" id="UP000644507">
    <property type="component" value="Unassembled WGS sequence"/>
</dbReference>
<dbReference type="Pfam" id="PF01694">
    <property type="entry name" value="Rhomboid"/>
    <property type="match status" value="1"/>
</dbReference>
<evidence type="ECO:0000256" key="2">
    <source>
        <dbReference type="ARBA" id="ARBA00009045"/>
    </source>
</evidence>
<name>A0A918TMP8_9BACT</name>
<evidence type="ECO:0000256" key="6">
    <source>
        <dbReference type="ARBA" id="ARBA00023136"/>
    </source>
</evidence>
<keyword evidence="3" id="KW-0812">Transmembrane</keyword>
<reference evidence="8" key="2">
    <citation type="submission" date="2020-09" db="EMBL/GenBank/DDBJ databases">
        <authorList>
            <person name="Sun Q."/>
            <person name="Kim S."/>
        </authorList>
    </citation>
    <scope>NUCLEOTIDE SEQUENCE</scope>
    <source>
        <strain evidence="8">KCTC 12988</strain>
    </source>
</reference>
<evidence type="ECO:0000256" key="3">
    <source>
        <dbReference type="ARBA" id="ARBA00022692"/>
    </source>
</evidence>
<keyword evidence="6" id="KW-0472">Membrane</keyword>
<protein>
    <recommendedName>
        <fullName evidence="7">Peptidase S54 rhomboid domain-containing protein</fullName>
    </recommendedName>
</protein>
<dbReference type="PANTHER" id="PTHR43731">
    <property type="entry name" value="RHOMBOID PROTEASE"/>
    <property type="match status" value="1"/>
</dbReference>
<sequence>MGEGPLVPWFSLLGLSWGGLFDQGHWWQLLTHPLLHGNLSHCLTNAFFLYYFGGRIHDIFGEKEVWRTAAWSTLLGGVFHLLAQGDTPLVGASGAGMGLFVALTTISPESRMFPLPIRAHNLRNGVVLSTALLLLMIPTLRIPVFSQLGELIISLGGASLFQIGHGCHLGGALAGGMAMRKYFRKPVTLAQLKRERAEREENSAA</sequence>
<dbReference type="InterPro" id="IPR050925">
    <property type="entry name" value="Rhomboid_protease_S54"/>
</dbReference>
<evidence type="ECO:0000256" key="5">
    <source>
        <dbReference type="ARBA" id="ARBA00022989"/>
    </source>
</evidence>
<dbReference type="GO" id="GO:0004252">
    <property type="term" value="F:serine-type endopeptidase activity"/>
    <property type="evidence" value="ECO:0007669"/>
    <property type="project" value="InterPro"/>
</dbReference>
<evidence type="ECO:0000259" key="7">
    <source>
        <dbReference type="Pfam" id="PF01694"/>
    </source>
</evidence>
<dbReference type="Gene3D" id="1.20.1540.10">
    <property type="entry name" value="Rhomboid-like"/>
    <property type="match status" value="1"/>
</dbReference>
<reference evidence="8" key="1">
    <citation type="journal article" date="2014" name="Int. J. Syst. Evol. Microbiol.">
        <title>Complete genome sequence of Corynebacterium casei LMG S-19264T (=DSM 44701T), isolated from a smear-ripened cheese.</title>
        <authorList>
            <consortium name="US DOE Joint Genome Institute (JGI-PGF)"/>
            <person name="Walter F."/>
            <person name="Albersmeier A."/>
            <person name="Kalinowski J."/>
            <person name="Ruckert C."/>
        </authorList>
    </citation>
    <scope>NUCLEOTIDE SEQUENCE</scope>
    <source>
        <strain evidence="8">KCTC 12988</strain>
    </source>
</reference>
<dbReference type="PANTHER" id="PTHR43731:SF14">
    <property type="entry name" value="PRESENILIN-ASSOCIATED RHOMBOID-LIKE PROTEIN, MITOCHONDRIAL"/>
    <property type="match status" value="1"/>
</dbReference>
<dbReference type="GO" id="GO:0016020">
    <property type="term" value="C:membrane"/>
    <property type="evidence" value="ECO:0007669"/>
    <property type="project" value="UniProtKB-SubCell"/>
</dbReference>
<proteinExistence type="inferred from homology"/>
<comment type="similarity">
    <text evidence="2">Belongs to the peptidase S54 family.</text>
</comment>
<keyword evidence="9" id="KW-1185">Reference proteome</keyword>
<keyword evidence="5" id="KW-1133">Transmembrane helix</keyword>
<evidence type="ECO:0000256" key="4">
    <source>
        <dbReference type="ARBA" id="ARBA00022801"/>
    </source>
</evidence>
<dbReference type="InterPro" id="IPR022764">
    <property type="entry name" value="Peptidase_S54_rhomboid_dom"/>
</dbReference>
<evidence type="ECO:0000256" key="1">
    <source>
        <dbReference type="ARBA" id="ARBA00004141"/>
    </source>
</evidence>
<evidence type="ECO:0000313" key="9">
    <source>
        <dbReference type="Proteomes" id="UP000644507"/>
    </source>
</evidence>
<dbReference type="RefSeq" id="WP_189569818.1">
    <property type="nucleotide sequence ID" value="NZ_BMXI01000008.1"/>
</dbReference>
<accession>A0A918TMP8</accession>
<feature type="domain" description="Peptidase S54 rhomboid" evidence="7">
    <location>
        <begin position="24"/>
        <end position="179"/>
    </location>
</feature>
<dbReference type="AlphaFoldDB" id="A0A918TMP8"/>
<dbReference type="SUPFAM" id="SSF144091">
    <property type="entry name" value="Rhomboid-like"/>
    <property type="match status" value="1"/>
</dbReference>